<evidence type="ECO:0000313" key="1">
    <source>
        <dbReference type="EMBL" id="SDM08581.1"/>
    </source>
</evidence>
<dbReference type="RefSeq" id="WP_091647363.1">
    <property type="nucleotide sequence ID" value="NZ_FNHQ01000001.1"/>
</dbReference>
<proteinExistence type="predicted"/>
<gene>
    <name evidence="1" type="ORF">SAMN05660299_00185</name>
</gene>
<dbReference type="STRING" id="349095.SAMN05660299_00185"/>
<organism evidence="1 2">
    <name type="scientific">Megasphaera paucivorans</name>
    <dbReference type="NCBI Taxonomy" id="349095"/>
    <lineage>
        <taxon>Bacteria</taxon>
        <taxon>Bacillati</taxon>
        <taxon>Bacillota</taxon>
        <taxon>Negativicutes</taxon>
        <taxon>Veillonellales</taxon>
        <taxon>Veillonellaceae</taxon>
        <taxon>Megasphaera</taxon>
    </lineage>
</organism>
<dbReference type="InterPro" id="IPR035198">
    <property type="entry name" value="SU10_MCP"/>
</dbReference>
<sequence>MPTDVQRNLGPSSSQSVSYEAIGHSEDLTPILYNIDPEQTLFLPKFGTTKPATELDFTWMTKGLRPPQDNAHLEMEDYAFGKVGSIQGMSNNIQRFQNSGYVTDDQNLMAKAYNNEHGSDLDDAKFDAILGQSKDIEYMLVTSNKKVAGDATTPARSGGVPFFMQLSNEAVTIDTTTGIFTVADTLHLQTGDVVYFTADKIPGGLKSGLVYYIRTDDTNPTTKFTIYNTMQGAIEKDTTQQVIPTDSGTKPFVVKNNVIALDGKTDFTLDDINNAMEMAFRRGGNPTEMFISGRKYQAWNKLVLAQTTTQRSKDKSISMVATTYTGAFGTINANIHPLYPDNRIDILDMQYWDNRFFTKTHEVQGLPKTGTYDKFVVETKMGLQGTQPKASCSIINIPR</sequence>
<reference evidence="1 2" key="1">
    <citation type="submission" date="2016-10" db="EMBL/GenBank/DDBJ databases">
        <authorList>
            <person name="de Groot N.N."/>
        </authorList>
    </citation>
    <scope>NUCLEOTIDE SEQUENCE [LARGE SCALE GENOMIC DNA]</scope>
    <source>
        <strain evidence="1 2">DSM 16981</strain>
    </source>
</reference>
<dbReference type="AlphaFoldDB" id="A0A1G9QCX4"/>
<dbReference type="Proteomes" id="UP000199309">
    <property type="component" value="Unassembled WGS sequence"/>
</dbReference>
<dbReference type="EMBL" id="FNHQ01000001">
    <property type="protein sequence ID" value="SDM08581.1"/>
    <property type="molecule type" value="Genomic_DNA"/>
</dbReference>
<name>A0A1G9QCX4_9FIRM</name>
<evidence type="ECO:0000313" key="2">
    <source>
        <dbReference type="Proteomes" id="UP000199309"/>
    </source>
</evidence>
<accession>A0A1G9QCX4</accession>
<protein>
    <submittedName>
        <fullName evidence="1">Uncharacterized protein</fullName>
    </submittedName>
</protein>
<keyword evidence="2" id="KW-1185">Reference proteome</keyword>
<dbReference type="Pfam" id="PF17236">
    <property type="entry name" value="SU10_MCP"/>
    <property type="match status" value="1"/>
</dbReference>
<dbReference type="OrthoDB" id="1685027at2"/>